<evidence type="ECO:0000256" key="1">
    <source>
        <dbReference type="SAM" id="MobiDB-lite"/>
    </source>
</evidence>
<sequence length="142" mass="16637">MARITILGRLYGGIPPIHEHRHHHHHQHQHQDNRLSRPRRNARGTPRNDHSTLEFFQREAPRDSRARERVTPFLRGLMLPASRTQLDGERNWLREVRGLKNFALRQERPSRKPGHSGLGWQCGRRKWGSSASTVLIPHGIKR</sequence>
<dbReference type="RefSeq" id="XP_001217762.1">
    <property type="nucleotide sequence ID" value="XM_001217761.1"/>
</dbReference>
<name>Q0CAZ4_ASPTN</name>
<gene>
    <name evidence="2" type="ORF">ATEG_09140</name>
</gene>
<dbReference type="Proteomes" id="UP000007963">
    <property type="component" value="Unassembled WGS sequence"/>
</dbReference>
<feature type="compositionally biased region" description="Basic residues" evidence="1">
    <location>
        <begin position="19"/>
        <end position="28"/>
    </location>
</feature>
<dbReference type="VEuPathDB" id="FungiDB:ATEG_09140"/>
<feature type="compositionally biased region" description="Basic and acidic residues" evidence="1">
    <location>
        <begin position="46"/>
        <end position="67"/>
    </location>
</feature>
<feature type="region of interest" description="Disordered" evidence="1">
    <location>
        <begin position="15"/>
        <end position="67"/>
    </location>
</feature>
<evidence type="ECO:0000313" key="3">
    <source>
        <dbReference type="Proteomes" id="UP000007963"/>
    </source>
</evidence>
<evidence type="ECO:0000313" key="2">
    <source>
        <dbReference type="EMBL" id="EAU30277.1"/>
    </source>
</evidence>
<reference evidence="3" key="1">
    <citation type="submission" date="2005-09" db="EMBL/GenBank/DDBJ databases">
        <title>Annotation of the Aspergillus terreus NIH2624 genome.</title>
        <authorList>
            <person name="Birren B.W."/>
            <person name="Lander E.S."/>
            <person name="Galagan J.E."/>
            <person name="Nusbaum C."/>
            <person name="Devon K."/>
            <person name="Henn M."/>
            <person name="Ma L.-J."/>
            <person name="Jaffe D.B."/>
            <person name="Butler J."/>
            <person name="Alvarez P."/>
            <person name="Gnerre S."/>
            <person name="Grabherr M."/>
            <person name="Kleber M."/>
            <person name="Mauceli E.W."/>
            <person name="Brockman W."/>
            <person name="Rounsley S."/>
            <person name="Young S.K."/>
            <person name="LaButti K."/>
            <person name="Pushparaj V."/>
            <person name="DeCaprio D."/>
            <person name="Crawford M."/>
            <person name="Koehrsen M."/>
            <person name="Engels R."/>
            <person name="Montgomery P."/>
            <person name="Pearson M."/>
            <person name="Howarth C."/>
            <person name="Larson L."/>
            <person name="Luoma S."/>
            <person name="White J."/>
            <person name="Alvarado L."/>
            <person name="Kodira C.D."/>
            <person name="Zeng Q."/>
            <person name="Oleary S."/>
            <person name="Yandava C."/>
            <person name="Denning D.W."/>
            <person name="Nierman W.C."/>
            <person name="Milne T."/>
            <person name="Madden K."/>
        </authorList>
    </citation>
    <scope>NUCLEOTIDE SEQUENCE [LARGE SCALE GENOMIC DNA]</scope>
    <source>
        <strain evidence="3">NIH 2624 / FGSC A1156</strain>
    </source>
</reference>
<proteinExistence type="predicted"/>
<dbReference type="EMBL" id="CH476607">
    <property type="protein sequence ID" value="EAU30277.1"/>
    <property type="molecule type" value="Genomic_DNA"/>
</dbReference>
<protein>
    <submittedName>
        <fullName evidence="2">Uncharacterized protein</fullName>
    </submittedName>
</protein>
<accession>Q0CAZ4</accession>
<dbReference type="AlphaFoldDB" id="Q0CAZ4"/>
<organism evidence="2 3">
    <name type="scientific">Aspergillus terreus (strain NIH 2624 / FGSC A1156)</name>
    <dbReference type="NCBI Taxonomy" id="341663"/>
    <lineage>
        <taxon>Eukaryota</taxon>
        <taxon>Fungi</taxon>
        <taxon>Dikarya</taxon>
        <taxon>Ascomycota</taxon>
        <taxon>Pezizomycotina</taxon>
        <taxon>Eurotiomycetes</taxon>
        <taxon>Eurotiomycetidae</taxon>
        <taxon>Eurotiales</taxon>
        <taxon>Aspergillaceae</taxon>
        <taxon>Aspergillus</taxon>
        <taxon>Aspergillus subgen. Circumdati</taxon>
    </lineage>
</organism>
<dbReference type="GeneID" id="4353843"/>
<dbReference type="HOGENOM" id="CLU_1815413_0_0_1"/>